<dbReference type="InterPro" id="IPR051683">
    <property type="entry name" value="Enoyl-CoA_Hydratase/Isomerase"/>
</dbReference>
<dbReference type="GO" id="GO:0003824">
    <property type="term" value="F:catalytic activity"/>
    <property type="evidence" value="ECO:0007669"/>
    <property type="project" value="UniProtKB-ARBA"/>
</dbReference>
<protein>
    <submittedName>
        <fullName evidence="2">Gamma-carboxygeranoyl-CoA hydratase</fullName>
    </submittedName>
</protein>
<evidence type="ECO:0000256" key="1">
    <source>
        <dbReference type="ARBA" id="ARBA00005254"/>
    </source>
</evidence>
<dbReference type="Proteomes" id="UP000037848">
    <property type="component" value="Unassembled WGS sequence"/>
</dbReference>
<organism evidence="2 3">
    <name type="scientific">Pseudoalteromonas porphyrae</name>
    <dbReference type="NCBI Taxonomy" id="187330"/>
    <lineage>
        <taxon>Bacteria</taxon>
        <taxon>Pseudomonadati</taxon>
        <taxon>Pseudomonadota</taxon>
        <taxon>Gammaproteobacteria</taxon>
        <taxon>Alteromonadales</taxon>
        <taxon>Pseudoalteromonadaceae</taxon>
        <taxon>Pseudoalteromonas</taxon>
    </lineage>
</organism>
<comment type="similarity">
    <text evidence="1">Belongs to the enoyl-CoA hydratase/isomerase family.</text>
</comment>
<name>A0A0N1MTL6_9GAMM</name>
<dbReference type="STRING" id="187330.AMS58_03665"/>
<dbReference type="InterPro" id="IPR029045">
    <property type="entry name" value="ClpP/crotonase-like_dom_sf"/>
</dbReference>
<accession>A0A0N1MTL6</accession>
<reference evidence="2 3" key="1">
    <citation type="submission" date="2015-08" db="EMBL/GenBank/DDBJ databases">
        <title>Draft Genome Sequence of Pseudoalteromonas porphyrae UCD-SED14.</title>
        <authorList>
            <person name="Coil D.A."/>
            <person name="Jospin G."/>
            <person name="Lee R.D."/>
            <person name="Eisen J.A."/>
        </authorList>
    </citation>
    <scope>NUCLEOTIDE SEQUENCE [LARGE SCALE GENOMIC DNA]</scope>
    <source>
        <strain evidence="2 3">UCD-SED14</strain>
    </source>
</reference>
<comment type="caution">
    <text evidence="2">The sequence shown here is derived from an EMBL/GenBank/DDBJ whole genome shotgun (WGS) entry which is preliminary data.</text>
</comment>
<keyword evidence="3" id="KW-1185">Reference proteome</keyword>
<dbReference type="CDD" id="cd06558">
    <property type="entry name" value="crotonase-like"/>
    <property type="match status" value="1"/>
</dbReference>
<dbReference type="RefSeq" id="WP_054203663.1">
    <property type="nucleotide sequence ID" value="NZ_LHPH01000005.1"/>
</dbReference>
<dbReference type="OrthoDB" id="9807606at2"/>
<dbReference type="PANTHER" id="PTHR42964">
    <property type="entry name" value="ENOYL-COA HYDRATASE"/>
    <property type="match status" value="1"/>
</dbReference>
<dbReference type="InterPro" id="IPR001753">
    <property type="entry name" value="Enoyl-CoA_hydra/iso"/>
</dbReference>
<dbReference type="PATRIC" id="fig|187330.3.peg.3307"/>
<dbReference type="SUPFAM" id="SSF52096">
    <property type="entry name" value="ClpP/crotonase"/>
    <property type="match status" value="1"/>
</dbReference>
<dbReference type="AlphaFoldDB" id="A0A0N1MTL6"/>
<dbReference type="PANTHER" id="PTHR42964:SF1">
    <property type="entry name" value="POLYKETIDE BIOSYNTHESIS ENOYL-COA HYDRATASE PKSH-RELATED"/>
    <property type="match status" value="1"/>
</dbReference>
<evidence type="ECO:0000313" key="3">
    <source>
        <dbReference type="Proteomes" id="UP000037848"/>
    </source>
</evidence>
<dbReference type="InterPro" id="IPR014748">
    <property type="entry name" value="Enoyl-CoA_hydra_C"/>
</dbReference>
<dbReference type="GO" id="GO:0008300">
    <property type="term" value="P:isoprenoid catabolic process"/>
    <property type="evidence" value="ECO:0007669"/>
    <property type="project" value="TreeGrafter"/>
</dbReference>
<dbReference type="Gene3D" id="3.90.226.10">
    <property type="entry name" value="2-enoyl-CoA Hydratase, Chain A, domain 1"/>
    <property type="match status" value="1"/>
</dbReference>
<evidence type="ECO:0000313" key="2">
    <source>
        <dbReference type="EMBL" id="KPH64350.1"/>
    </source>
</evidence>
<proteinExistence type="inferred from homology"/>
<dbReference type="Pfam" id="PF00378">
    <property type="entry name" value="ECH_1"/>
    <property type="match status" value="1"/>
</dbReference>
<dbReference type="EMBL" id="LHPH01000005">
    <property type="protein sequence ID" value="KPH64350.1"/>
    <property type="molecule type" value="Genomic_DNA"/>
</dbReference>
<sequence length="256" mass="27854">MSVTLQITKSNVAVLVLSRPEKRNAFNEQVIQELIQCIEHANTLDVRALVLKTEGEHFSAGADLNWMKSMADNDFAENLADSKQLAKLMHVLASSPLPTVCAVQGAAFGGALGLIACCDIAICQDNAQFCLSEVKLGLIPAVISPYVIRAIGERAARRYFLTAEIFDAHTAKQLGLIHQVTGKLECALDQLLETLINNGPVAVRAAKQLINDVAGHEINGQIVNLTAERIAEIRVSEEGQEGLTAFFEKRPPNWQK</sequence>
<dbReference type="Gene3D" id="1.10.12.10">
    <property type="entry name" value="Lyase 2-enoyl-coa Hydratase, Chain A, domain 2"/>
    <property type="match status" value="1"/>
</dbReference>
<gene>
    <name evidence="2" type="ORF">ADS77_06630</name>
</gene>